<keyword evidence="3 5" id="KW-0808">Transferase</keyword>
<dbReference type="Pfam" id="PF00551">
    <property type="entry name" value="Formyl_trans_N"/>
    <property type="match status" value="1"/>
</dbReference>
<evidence type="ECO:0000256" key="1">
    <source>
        <dbReference type="ARBA" id="ARBA00010699"/>
    </source>
</evidence>
<dbReference type="HAMAP" id="MF_00182">
    <property type="entry name" value="Formyl_trans"/>
    <property type="match status" value="1"/>
</dbReference>
<dbReference type="InterPro" id="IPR002376">
    <property type="entry name" value="Formyl_transf_N"/>
</dbReference>
<dbReference type="Pfam" id="PF02911">
    <property type="entry name" value="Formyl_trans_C"/>
    <property type="match status" value="1"/>
</dbReference>
<reference evidence="9" key="1">
    <citation type="submission" date="2021-02" db="EMBL/GenBank/DDBJ databases">
        <title>Sulfurospirillum tamanensis sp. nov.</title>
        <authorList>
            <person name="Merkel A.Y."/>
        </authorList>
    </citation>
    <scope>NUCLEOTIDE SEQUENCE [LARGE SCALE GENOMIC DNA]</scope>
    <source>
        <strain evidence="9">T05b</strain>
    </source>
</reference>
<reference evidence="8 9" key="2">
    <citation type="submission" date="2021-02" db="EMBL/GenBank/DDBJ databases">
        <title>Sulfurospirillum tamanensis sp. nov.</title>
        <authorList>
            <person name="Frolova A."/>
            <person name="Merkel A."/>
            <person name="Slobodkin A."/>
        </authorList>
    </citation>
    <scope>NUCLEOTIDE SEQUENCE [LARGE SCALE GENOMIC DNA]</scope>
    <source>
        <strain evidence="8 9">T05b</strain>
    </source>
</reference>
<evidence type="ECO:0000259" key="6">
    <source>
        <dbReference type="Pfam" id="PF00551"/>
    </source>
</evidence>
<protein>
    <recommendedName>
        <fullName evidence="2 5">Methionyl-tRNA formyltransferase</fullName>
        <ecNumber evidence="2 5">2.1.2.9</ecNumber>
    </recommendedName>
</protein>
<evidence type="ECO:0000256" key="3">
    <source>
        <dbReference type="ARBA" id="ARBA00022679"/>
    </source>
</evidence>
<name>A0ABS2WPS8_9BACT</name>
<sequence length="305" mass="32528">MRVVFMGTPEYATSILEALLGWDECQVVGVFTQPDKPAGRNKLLKPPHVKECLLNGHPLIPLFQPSSLKLPEIQETLRALSPDVIVVAAYGQLLPQSVLDIAPCINLHASLLPRYRGASPIQAALLAGDAYTGVTAMLMDKGLDTGAMIGYAYLSLDPHIKAPEVFEALAACAATLTLRTLQQLDAVFPLPQHNALASYAPKISKAQGIVDFSSSSTVLCRKFQALTPWPGLWLSSGLKLLELCVESSTGGYQPGEILALDKEGAVIGCSQGSVRVCYVQAPSKKPLHVKDYLAGKRSGVGALLS</sequence>
<dbReference type="SUPFAM" id="SSF53328">
    <property type="entry name" value="Formyltransferase"/>
    <property type="match status" value="1"/>
</dbReference>
<dbReference type="RefSeq" id="WP_205458131.1">
    <property type="nucleotide sequence ID" value="NZ_JAFHKK010000003.1"/>
</dbReference>
<organism evidence="8 9">
    <name type="scientific">Sulfurospirillum tamanense</name>
    <dbReference type="NCBI Taxonomy" id="2813362"/>
    <lineage>
        <taxon>Bacteria</taxon>
        <taxon>Pseudomonadati</taxon>
        <taxon>Campylobacterota</taxon>
        <taxon>Epsilonproteobacteria</taxon>
        <taxon>Campylobacterales</taxon>
        <taxon>Sulfurospirillaceae</taxon>
        <taxon>Sulfurospirillum</taxon>
    </lineage>
</organism>
<proteinExistence type="inferred from homology"/>
<dbReference type="InterPro" id="IPR005794">
    <property type="entry name" value="Fmt"/>
</dbReference>
<gene>
    <name evidence="5" type="primary">fmt</name>
    <name evidence="8" type="ORF">JWV37_02820</name>
</gene>
<comment type="similarity">
    <text evidence="1 5">Belongs to the Fmt family.</text>
</comment>
<reference evidence="8 9" key="3">
    <citation type="submission" date="2021-02" db="EMBL/GenBank/DDBJ databases">
        <authorList>
            <person name="Merkel A.Y."/>
        </authorList>
    </citation>
    <scope>NUCLEOTIDE SEQUENCE [LARGE SCALE GENOMIC DNA]</scope>
    <source>
        <strain evidence="8 9">T05b</strain>
    </source>
</reference>
<evidence type="ECO:0000259" key="7">
    <source>
        <dbReference type="Pfam" id="PF02911"/>
    </source>
</evidence>
<dbReference type="PANTHER" id="PTHR11138:SF5">
    <property type="entry name" value="METHIONYL-TRNA FORMYLTRANSFERASE, MITOCHONDRIAL"/>
    <property type="match status" value="1"/>
</dbReference>
<evidence type="ECO:0000313" key="8">
    <source>
        <dbReference type="EMBL" id="MBN2963701.1"/>
    </source>
</evidence>
<dbReference type="PANTHER" id="PTHR11138">
    <property type="entry name" value="METHIONYL-TRNA FORMYLTRANSFERASE"/>
    <property type="match status" value="1"/>
</dbReference>
<dbReference type="InterPro" id="IPR041711">
    <property type="entry name" value="Met-tRNA-FMT_N"/>
</dbReference>
<evidence type="ECO:0000256" key="4">
    <source>
        <dbReference type="ARBA" id="ARBA00022917"/>
    </source>
</evidence>
<dbReference type="EC" id="2.1.2.9" evidence="2 5"/>
<comment type="function">
    <text evidence="5">Attaches a formyl group to the free amino group of methionyl-tRNA(fMet). The formyl group appears to play a dual role in the initiator identity of N-formylmethionyl-tRNA by promoting its recognition by IF2 and preventing the misappropriation of this tRNA by the elongation apparatus.</text>
</comment>
<accession>A0ABS2WPS8</accession>
<keyword evidence="4 5" id="KW-0648">Protein biosynthesis</keyword>
<feature type="domain" description="Formyl transferase N-terminal" evidence="6">
    <location>
        <begin position="1"/>
        <end position="165"/>
    </location>
</feature>
<feature type="binding site" evidence="5">
    <location>
        <begin position="110"/>
        <end position="113"/>
    </location>
    <ligand>
        <name>(6S)-5,6,7,8-tetrahydrofolate</name>
        <dbReference type="ChEBI" id="CHEBI:57453"/>
    </ligand>
</feature>
<dbReference type="NCBIfam" id="TIGR00460">
    <property type="entry name" value="fmt"/>
    <property type="match status" value="1"/>
</dbReference>
<dbReference type="InterPro" id="IPR005793">
    <property type="entry name" value="Formyl_trans_C"/>
</dbReference>
<keyword evidence="9" id="KW-1185">Reference proteome</keyword>
<dbReference type="CDD" id="cd08646">
    <property type="entry name" value="FMT_core_Met-tRNA-FMT_N"/>
    <property type="match status" value="1"/>
</dbReference>
<dbReference type="InterPro" id="IPR036477">
    <property type="entry name" value="Formyl_transf_N_sf"/>
</dbReference>
<dbReference type="Proteomes" id="UP000703590">
    <property type="component" value="Unassembled WGS sequence"/>
</dbReference>
<dbReference type="InterPro" id="IPR044135">
    <property type="entry name" value="Met-tRNA-FMT_C"/>
</dbReference>
<evidence type="ECO:0000256" key="2">
    <source>
        <dbReference type="ARBA" id="ARBA00012261"/>
    </source>
</evidence>
<dbReference type="EMBL" id="JAFHKK010000003">
    <property type="protein sequence ID" value="MBN2963701.1"/>
    <property type="molecule type" value="Genomic_DNA"/>
</dbReference>
<dbReference type="InterPro" id="IPR011034">
    <property type="entry name" value="Formyl_transferase-like_C_sf"/>
</dbReference>
<dbReference type="GO" id="GO:0004479">
    <property type="term" value="F:methionyl-tRNA formyltransferase activity"/>
    <property type="evidence" value="ECO:0007669"/>
    <property type="project" value="UniProtKB-EC"/>
</dbReference>
<dbReference type="Gene3D" id="3.40.50.12230">
    <property type="match status" value="1"/>
</dbReference>
<evidence type="ECO:0000256" key="5">
    <source>
        <dbReference type="HAMAP-Rule" id="MF_00182"/>
    </source>
</evidence>
<comment type="catalytic activity">
    <reaction evidence="5">
        <text>L-methionyl-tRNA(fMet) + (6R)-10-formyltetrahydrofolate = N-formyl-L-methionyl-tRNA(fMet) + (6S)-5,6,7,8-tetrahydrofolate + H(+)</text>
        <dbReference type="Rhea" id="RHEA:24380"/>
        <dbReference type="Rhea" id="RHEA-COMP:9952"/>
        <dbReference type="Rhea" id="RHEA-COMP:9953"/>
        <dbReference type="ChEBI" id="CHEBI:15378"/>
        <dbReference type="ChEBI" id="CHEBI:57453"/>
        <dbReference type="ChEBI" id="CHEBI:78530"/>
        <dbReference type="ChEBI" id="CHEBI:78844"/>
        <dbReference type="ChEBI" id="CHEBI:195366"/>
        <dbReference type="EC" id="2.1.2.9"/>
    </reaction>
</comment>
<comment type="caution">
    <text evidence="8">The sequence shown here is derived from an EMBL/GenBank/DDBJ whole genome shotgun (WGS) entry which is preliminary data.</text>
</comment>
<dbReference type="SUPFAM" id="SSF50486">
    <property type="entry name" value="FMT C-terminal domain-like"/>
    <property type="match status" value="1"/>
</dbReference>
<dbReference type="CDD" id="cd08704">
    <property type="entry name" value="Met_tRNA_FMT_C"/>
    <property type="match status" value="1"/>
</dbReference>
<evidence type="ECO:0000313" key="9">
    <source>
        <dbReference type="Proteomes" id="UP000703590"/>
    </source>
</evidence>
<feature type="domain" description="Formyl transferase C-terminal" evidence="7">
    <location>
        <begin position="202"/>
        <end position="296"/>
    </location>
</feature>